<name>A0ABY3QGY7_9BRAD</name>
<keyword evidence="2" id="KW-1185">Reference proteome</keyword>
<dbReference type="Proteomes" id="UP001430990">
    <property type="component" value="Chromosome"/>
</dbReference>
<evidence type="ECO:0000313" key="1">
    <source>
        <dbReference type="EMBL" id="UFW85070.1"/>
    </source>
</evidence>
<dbReference type="EMBL" id="CP088100">
    <property type="protein sequence ID" value="UFW85070.1"/>
    <property type="molecule type" value="Genomic_DNA"/>
</dbReference>
<accession>A0ABY3QGY7</accession>
<sequence length="117" mass="12976">MSVDDGPARLLIVDWLSVQGIPYVDCGMGLDRSVGGLSGFVRITGTDRKAFDDNVGTARLPTENAKQNEYRKQAQITELNALNAVMAVIRFKQHFKLLDRLDEATCYILDTATLDIE</sequence>
<protein>
    <submittedName>
        <fullName evidence="1">Uncharacterized protein</fullName>
    </submittedName>
</protein>
<proteinExistence type="predicted"/>
<dbReference type="RefSeq" id="WP_028158044.1">
    <property type="nucleotide sequence ID" value="NZ_CP088100.1"/>
</dbReference>
<gene>
    <name evidence="1" type="ORF">BjapCC829_34895</name>
</gene>
<evidence type="ECO:0000313" key="2">
    <source>
        <dbReference type="Proteomes" id="UP001430990"/>
    </source>
</evidence>
<organism evidence="1 2">
    <name type="scientific">Bradyrhizobium barranii</name>
    <dbReference type="NCBI Taxonomy" id="2992140"/>
    <lineage>
        <taxon>Bacteria</taxon>
        <taxon>Pseudomonadati</taxon>
        <taxon>Pseudomonadota</taxon>
        <taxon>Alphaproteobacteria</taxon>
        <taxon>Hyphomicrobiales</taxon>
        <taxon>Nitrobacteraceae</taxon>
        <taxon>Bradyrhizobium</taxon>
    </lineage>
</organism>
<reference evidence="1" key="1">
    <citation type="submission" date="2021-11" db="EMBL/GenBank/DDBJ databases">
        <title>Australian commercial rhizobial inoculants.</title>
        <authorList>
            <person name="Kohlmeier M.G."/>
            <person name="O'Hara G.W."/>
            <person name="Colombi E."/>
            <person name="Ramsay J.P."/>
            <person name="Terpolilli J."/>
        </authorList>
    </citation>
    <scope>NUCLEOTIDE SEQUENCE</scope>
    <source>
        <strain evidence="1">CC829</strain>
    </source>
</reference>